<keyword evidence="4" id="KW-1003">Cell membrane</keyword>
<evidence type="ECO:0000256" key="5">
    <source>
        <dbReference type="ARBA" id="ARBA00022617"/>
    </source>
</evidence>
<dbReference type="SUPFAM" id="SSF81342">
    <property type="entry name" value="Transmembrane di-heme cytochromes"/>
    <property type="match status" value="1"/>
</dbReference>
<keyword evidence="10" id="KW-0408">Iron</keyword>
<keyword evidence="5" id="KW-0349">Heme</keyword>
<dbReference type="GO" id="GO:0020037">
    <property type="term" value="F:heme binding"/>
    <property type="evidence" value="ECO:0007669"/>
    <property type="project" value="TreeGrafter"/>
</dbReference>
<dbReference type="PANTHER" id="PTHR30529:SF1">
    <property type="entry name" value="CYTOCHROME B561 HOMOLOG 2"/>
    <property type="match status" value="1"/>
</dbReference>
<keyword evidence="6 13" id="KW-0812">Transmembrane</keyword>
<dbReference type="InterPro" id="IPR052168">
    <property type="entry name" value="Cytochrome_b561_oxidase"/>
</dbReference>
<dbReference type="GO" id="GO:0005886">
    <property type="term" value="C:plasma membrane"/>
    <property type="evidence" value="ECO:0007669"/>
    <property type="project" value="UniProtKB-SubCell"/>
</dbReference>
<dbReference type="InterPro" id="IPR011577">
    <property type="entry name" value="Cyt_b561_bac/Ni-Hgenase"/>
</dbReference>
<dbReference type="STRING" id="570519.SAMN04488116_2375"/>
<evidence type="ECO:0000256" key="10">
    <source>
        <dbReference type="ARBA" id="ARBA00023004"/>
    </source>
</evidence>
<evidence type="ECO:0000256" key="13">
    <source>
        <dbReference type="SAM" id="Phobius"/>
    </source>
</evidence>
<gene>
    <name evidence="15" type="ORF">SAMN04488116_2375</name>
</gene>
<evidence type="ECO:0000313" key="15">
    <source>
        <dbReference type="EMBL" id="SHG74886.1"/>
    </source>
</evidence>
<evidence type="ECO:0000313" key="16">
    <source>
        <dbReference type="Proteomes" id="UP000184532"/>
    </source>
</evidence>
<evidence type="ECO:0000256" key="4">
    <source>
        <dbReference type="ARBA" id="ARBA00022475"/>
    </source>
</evidence>
<keyword evidence="3" id="KW-0813">Transport</keyword>
<sequence>MTMKTKVRNDLNQKYSKGTIFIHWLTTVLIIVLFPLGKYMSGLEPTEKMGLLKIHAILGTVVFVLTLLRSYFFFKSERPADLKTGSKFNDRLTVWIHNAFYFLLIGIALAGFAVMFLGGYIDALKSGTSDLIESKGDLMPLKAHGLLATIMMLLLAFHVLGVVKHYLLTKENTLKRIF</sequence>
<evidence type="ECO:0000256" key="7">
    <source>
        <dbReference type="ARBA" id="ARBA00022723"/>
    </source>
</evidence>
<dbReference type="OrthoDB" id="1435830at2"/>
<protein>
    <submittedName>
        <fullName evidence="15">Cytochrome b561</fullName>
    </submittedName>
</protein>
<keyword evidence="8" id="KW-0249">Electron transport</keyword>
<keyword evidence="9 13" id="KW-1133">Transmembrane helix</keyword>
<dbReference type="Proteomes" id="UP000184532">
    <property type="component" value="Unassembled WGS sequence"/>
</dbReference>
<evidence type="ECO:0000256" key="8">
    <source>
        <dbReference type="ARBA" id="ARBA00022982"/>
    </source>
</evidence>
<dbReference type="GO" id="GO:0022904">
    <property type="term" value="P:respiratory electron transport chain"/>
    <property type="evidence" value="ECO:0007669"/>
    <property type="project" value="InterPro"/>
</dbReference>
<dbReference type="AlphaFoldDB" id="A0A1M5MC90"/>
<accession>A0A1M5MC90</accession>
<name>A0A1M5MC90_9FLAO</name>
<feature type="domain" description="Cytochrome b561 bacterial/Ni-hydrogenase" evidence="14">
    <location>
        <begin position="15"/>
        <end position="178"/>
    </location>
</feature>
<dbReference type="GO" id="GO:0046872">
    <property type="term" value="F:metal ion binding"/>
    <property type="evidence" value="ECO:0007669"/>
    <property type="project" value="UniProtKB-KW"/>
</dbReference>
<comment type="similarity">
    <text evidence="12">Belongs to the cytochrome b561 family.</text>
</comment>
<keyword evidence="11 13" id="KW-0472">Membrane</keyword>
<dbReference type="Pfam" id="PF01292">
    <property type="entry name" value="Ni_hydr_CYTB"/>
    <property type="match status" value="1"/>
</dbReference>
<dbReference type="EMBL" id="FQWL01000003">
    <property type="protein sequence ID" value="SHG74886.1"/>
    <property type="molecule type" value="Genomic_DNA"/>
</dbReference>
<reference evidence="16" key="1">
    <citation type="submission" date="2016-11" db="EMBL/GenBank/DDBJ databases">
        <authorList>
            <person name="Varghese N."/>
            <person name="Submissions S."/>
        </authorList>
    </citation>
    <scope>NUCLEOTIDE SEQUENCE [LARGE SCALE GENOMIC DNA]</scope>
    <source>
        <strain evidence="16">DSM 22638</strain>
    </source>
</reference>
<comment type="subcellular location">
    <subcellularLocation>
        <location evidence="2">Cell membrane</location>
        <topology evidence="2">Multi-pass membrane protein</topology>
    </subcellularLocation>
</comment>
<dbReference type="GO" id="GO:0009055">
    <property type="term" value="F:electron transfer activity"/>
    <property type="evidence" value="ECO:0007669"/>
    <property type="project" value="InterPro"/>
</dbReference>
<keyword evidence="7" id="KW-0479">Metal-binding</keyword>
<evidence type="ECO:0000256" key="2">
    <source>
        <dbReference type="ARBA" id="ARBA00004651"/>
    </source>
</evidence>
<feature type="transmembrane region" description="Helical" evidence="13">
    <location>
        <begin position="141"/>
        <end position="167"/>
    </location>
</feature>
<evidence type="ECO:0000256" key="9">
    <source>
        <dbReference type="ARBA" id="ARBA00022989"/>
    </source>
</evidence>
<evidence type="ECO:0000256" key="1">
    <source>
        <dbReference type="ARBA" id="ARBA00001970"/>
    </source>
</evidence>
<evidence type="ECO:0000256" key="11">
    <source>
        <dbReference type="ARBA" id="ARBA00023136"/>
    </source>
</evidence>
<proteinExistence type="inferred from homology"/>
<evidence type="ECO:0000256" key="12">
    <source>
        <dbReference type="ARBA" id="ARBA00037975"/>
    </source>
</evidence>
<keyword evidence="16" id="KW-1185">Reference proteome</keyword>
<dbReference type="Gene3D" id="1.20.950.20">
    <property type="entry name" value="Transmembrane di-heme cytochromes, Chain C"/>
    <property type="match status" value="1"/>
</dbReference>
<comment type="cofactor">
    <cofactor evidence="1">
        <name>heme b</name>
        <dbReference type="ChEBI" id="CHEBI:60344"/>
    </cofactor>
</comment>
<evidence type="ECO:0000256" key="3">
    <source>
        <dbReference type="ARBA" id="ARBA00022448"/>
    </source>
</evidence>
<feature type="transmembrane region" description="Helical" evidence="13">
    <location>
        <begin position="21"/>
        <end position="40"/>
    </location>
</feature>
<feature type="transmembrane region" description="Helical" evidence="13">
    <location>
        <begin position="95"/>
        <end position="121"/>
    </location>
</feature>
<dbReference type="PANTHER" id="PTHR30529">
    <property type="entry name" value="CYTOCHROME B561"/>
    <property type="match status" value="1"/>
</dbReference>
<evidence type="ECO:0000259" key="14">
    <source>
        <dbReference type="Pfam" id="PF01292"/>
    </source>
</evidence>
<evidence type="ECO:0000256" key="6">
    <source>
        <dbReference type="ARBA" id="ARBA00022692"/>
    </source>
</evidence>
<dbReference type="InterPro" id="IPR016174">
    <property type="entry name" value="Di-haem_cyt_TM"/>
</dbReference>
<organism evidence="15 16">
    <name type="scientific">Flagellimonas flava</name>
    <dbReference type="NCBI Taxonomy" id="570519"/>
    <lineage>
        <taxon>Bacteria</taxon>
        <taxon>Pseudomonadati</taxon>
        <taxon>Bacteroidota</taxon>
        <taxon>Flavobacteriia</taxon>
        <taxon>Flavobacteriales</taxon>
        <taxon>Flavobacteriaceae</taxon>
        <taxon>Flagellimonas</taxon>
    </lineage>
</organism>
<feature type="transmembrane region" description="Helical" evidence="13">
    <location>
        <begin position="52"/>
        <end position="74"/>
    </location>
</feature>